<dbReference type="Proteomes" id="UP000185696">
    <property type="component" value="Unassembled WGS sequence"/>
</dbReference>
<sequence>MARLARALYGTGLGPREVLRECYGVDLPDEFFLLYEADPELLFHFTNQPAKLATPLDRGGPPEPNPMSKNERDVVARDPDLLPIVQCVNDRAGFGGKFLCYRLSELEAGRPTVFVVEYYPTADSPVTRAADSLLAGLHAHHTAHLAWLEKEDRATASHSGGGTVTEESLTVAQEFLVEIEDLRRRLSRPH</sequence>
<evidence type="ECO:0000313" key="1">
    <source>
        <dbReference type="EMBL" id="OLF10723.1"/>
    </source>
</evidence>
<gene>
    <name evidence="1" type="ORF">BLA60_15465</name>
</gene>
<name>A0A7Z0WM98_9PSEU</name>
<dbReference type="EMBL" id="MSIF01000006">
    <property type="protein sequence ID" value="OLF10723.1"/>
    <property type="molecule type" value="Genomic_DNA"/>
</dbReference>
<comment type="caution">
    <text evidence="1">The sequence shown here is derived from an EMBL/GenBank/DDBJ whole genome shotgun (WGS) entry which is preliminary data.</text>
</comment>
<proteinExistence type="predicted"/>
<dbReference type="AlphaFoldDB" id="A0A7Z0WM98"/>
<protein>
    <submittedName>
        <fullName evidence="1">Uncharacterized protein</fullName>
    </submittedName>
</protein>
<reference evidence="1 2" key="1">
    <citation type="submission" date="2016-12" db="EMBL/GenBank/DDBJ databases">
        <title>The draft genome sequence of Actinophytocola xinjiangensis.</title>
        <authorList>
            <person name="Wang W."/>
            <person name="Yuan L."/>
        </authorList>
    </citation>
    <scope>NUCLEOTIDE SEQUENCE [LARGE SCALE GENOMIC DNA]</scope>
    <source>
        <strain evidence="1 2">CGMCC 4.4663</strain>
    </source>
</reference>
<organism evidence="1 2">
    <name type="scientific">Actinophytocola xinjiangensis</name>
    <dbReference type="NCBI Taxonomy" id="485602"/>
    <lineage>
        <taxon>Bacteria</taxon>
        <taxon>Bacillati</taxon>
        <taxon>Actinomycetota</taxon>
        <taxon>Actinomycetes</taxon>
        <taxon>Pseudonocardiales</taxon>
        <taxon>Pseudonocardiaceae</taxon>
    </lineage>
</organism>
<accession>A0A7Z0WM98</accession>
<evidence type="ECO:0000313" key="2">
    <source>
        <dbReference type="Proteomes" id="UP000185696"/>
    </source>
</evidence>
<keyword evidence="2" id="KW-1185">Reference proteome</keyword>